<organism evidence="3 4">
    <name type="scientific">Polarella glacialis</name>
    <name type="common">Dinoflagellate</name>
    <dbReference type="NCBI Taxonomy" id="89957"/>
    <lineage>
        <taxon>Eukaryota</taxon>
        <taxon>Sar</taxon>
        <taxon>Alveolata</taxon>
        <taxon>Dinophyceae</taxon>
        <taxon>Suessiales</taxon>
        <taxon>Suessiaceae</taxon>
        <taxon>Polarella</taxon>
    </lineage>
</organism>
<gene>
    <name evidence="3" type="ORF">PGLA1383_LOCUS30265</name>
</gene>
<dbReference type="InterPro" id="IPR022127">
    <property type="entry name" value="STIMATE/YPL162C"/>
</dbReference>
<dbReference type="Proteomes" id="UP000654075">
    <property type="component" value="Unassembled WGS sequence"/>
</dbReference>
<feature type="coiled-coil region" evidence="1">
    <location>
        <begin position="578"/>
        <end position="612"/>
    </location>
</feature>
<evidence type="ECO:0000256" key="1">
    <source>
        <dbReference type="SAM" id="Coils"/>
    </source>
</evidence>
<dbReference type="EMBL" id="CAJNNV010025123">
    <property type="protein sequence ID" value="CAE8612468.1"/>
    <property type="molecule type" value="Genomic_DNA"/>
</dbReference>
<evidence type="ECO:0000256" key="2">
    <source>
        <dbReference type="SAM" id="MobiDB-lite"/>
    </source>
</evidence>
<evidence type="ECO:0000313" key="4">
    <source>
        <dbReference type="Proteomes" id="UP000654075"/>
    </source>
</evidence>
<accession>A0A813FQ15</accession>
<evidence type="ECO:0000313" key="3">
    <source>
        <dbReference type="EMBL" id="CAE8612468.1"/>
    </source>
</evidence>
<reference evidence="3" key="1">
    <citation type="submission" date="2021-02" db="EMBL/GenBank/DDBJ databases">
        <authorList>
            <person name="Dougan E. K."/>
            <person name="Rhodes N."/>
            <person name="Thang M."/>
            <person name="Chan C."/>
        </authorList>
    </citation>
    <scope>NUCLEOTIDE SEQUENCE</scope>
</reference>
<feature type="compositionally biased region" description="Pro residues" evidence="2">
    <location>
        <begin position="629"/>
        <end position="640"/>
    </location>
</feature>
<keyword evidence="1" id="KW-0175">Coiled coil</keyword>
<feature type="region of interest" description="Disordered" evidence="2">
    <location>
        <begin position="623"/>
        <end position="692"/>
    </location>
</feature>
<protein>
    <submittedName>
        <fullName evidence="3">Uncharacterized protein</fullName>
    </submittedName>
</protein>
<keyword evidence="4" id="KW-1185">Reference proteome</keyword>
<dbReference type="GO" id="GO:0016020">
    <property type="term" value="C:membrane"/>
    <property type="evidence" value="ECO:0007669"/>
    <property type="project" value="TreeGrafter"/>
</dbReference>
<sequence>MLHRYGVDGLQSQEDQSYVQSVFAPRSSSLVGDLISEQLHRYLSSLSFQELVVIMRNTVRTKLGAEGGRCHEINQVVQVCDDLAGAQLRHKAVVPSVFVSARMRMILRQLDLSYFWDEIQLKSGPLWGKLALSTCKDESSDWRALGKITGGAGHDQESFPERMICPWPPKLDDSCVWYLCGHTDSLMLSQESLAAASSLQPAVLNGCGTELLGRQLLGVGVACVVCWPGPVPDRTASLFGRAFLQQCIAGLDVTAAFTHASNLIQPAGATPMLLTQESKPVPVRRGQLKWIEVLCQAINHNSNSPGGAKEISRLIRLIRDKAPREWHSRLDAEKVGLNCGSNSNIGEEEEAEFSLDASKQLLGIAWLRLLTACSVFARFSGPTERIVCSELVEVPVLEASVGVLGDYLLLQVISQSLGRISQGSSDFRPGEYHDDLGAIRSRKYFKQLAVWLLCVACTEAALCWLLVGAGDKLRPAAQMLLGLVDWNPELEIATVSLVLPLCATAAQFWLTDAFIKKGGVSPRKVAGLIVFGSARAMVDFGRAVVRCPGASFSRCFRRGEVAPIKNSWEDLESMSNPLLQEEIRIEEEADVLHRLQRRLHEAERLAREEAHRALERVGRLAQRPIAPHLQPPLPPPPPPTRTKTGRTPHAASARTEYISDDEGFDRLAESSTSTLTAPPRHGSTGPSGSWKRTTFSQAYMGQAAVGQSSQASSTVSEETRGFRVQFQGLTGMCSERESEFQESASAVELSGLQIPQAPVHWIVTQVPSTPVSFHDDVPEVSEPTLLKELHFHERDKHIRFVKDSHTYYVHGKPTLGSVTGLIRRFSQEFDADSIIVKMMKGSRWLAQRILVTWPELRELILQLALSPEGIKQKWDDNWISAASCGTWMHLTFEFYLNRCIMLEESVELRLFIRYLSTLDGLTAYRTEWTIYGEDEQLAGSIDFVATNVAGEIVLFDWIKQLVLRKEL</sequence>
<proteinExistence type="predicted"/>
<comment type="caution">
    <text evidence="3">The sequence shown here is derived from an EMBL/GenBank/DDBJ whole genome shotgun (WGS) entry which is preliminary data.</text>
</comment>
<name>A0A813FQ15_POLGL</name>
<dbReference type="AlphaFoldDB" id="A0A813FQ15"/>
<dbReference type="PANTHER" id="PTHR31735:SF1">
    <property type="entry name" value="VACUOLAR MEMBRANE PROTEIN YPL162C"/>
    <property type="match status" value="1"/>
</dbReference>
<dbReference type="PANTHER" id="PTHR31735">
    <property type="entry name" value="VACUOLAR MEMBRANE PROTEIN YPL162C"/>
    <property type="match status" value="1"/>
</dbReference>
<dbReference type="Pfam" id="PF12400">
    <property type="entry name" value="STIMATE"/>
    <property type="match status" value="1"/>
</dbReference>